<evidence type="ECO:0000256" key="3">
    <source>
        <dbReference type="RuleBase" id="RU000411"/>
    </source>
</evidence>
<dbReference type="InterPro" id="IPR042185">
    <property type="entry name" value="Serpin_sf_2"/>
</dbReference>
<dbReference type="SUPFAM" id="SSF56574">
    <property type="entry name" value="Serpins"/>
    <property type="match status" value="1"/>
</dbReference>
<sequence>MHILLRIFCLFILHFTNTLPETMQDYYFICVIFCSILTVFANQSTQVHNTRTSGNVKLPPPIIIYKNAPDFDVFSWRLCKALHEVEKTNSVISTISLKLVLLMLYEGAQGNTSRQLERVVGFNGSKQWTRDRYSQKIKSLKSHDANDYELDMGTKLFMDQHVQPNTQFLETIIRWYNSSFEIVDFRNPDSAVISINNWAKQITHGHIQQLLTEADTKENTALVLLNAVYFKGYWTYPFDKLLTKEGVFYLNSESTVNVSMMITLNSFKIANLPSLNSRLICLPYQGNKFVMYIILPDNIDGLNDLVNQINPVILGDTIKTMQSYMIKVVLPKFNFEYTSILGPILQKLGITDMFGVKADLKNIGIGPMGNNLIVSNVLQKAGLEVNEQGSIAHAATEVELDHRIGISVEDIFEVNRPFLFLIEDITMDTIVFVGKVTNPLSRGPTTVPIPLNNQ</sequence>
<feature type="domain" description="Serpin" evidence="5">
    <location>
        <begin position="76"/>
        <end position="439"/>
    </location>
</feature>
<keyword evidence="1" id="KW-0646">Protease inhibitor</keyword>
<evidence type="ECO:0000259" key="5">
    <source>
        <dbReference type="SMART" id="SM00093"/>
    </source>
</evidence>
<reference evidence="6 7" key="1">
    <citation type="submission" date="2019-08" db="EMBL/GenBank/DDBJ databases">
        <authorList>
            <person name="Alioto T."/>
            <person name="Alioto T."/>
            <person name="Gomez Garrido J."/>
        </authorList>
    </citation>
    <scope>NUCLEOTIDE SEQUENCE [LARGE SCALE GENOMIC DNA]</scope>
</reference>
<dbReference type="InterPro" id="IPR000215">
    <property type="entry name" value="Serpin_fam"/>
</dbReference>
<evidence type="ECO:0000256" key="4">
    <source>
        <dbReference type="SAM" id="SignalP"/>
    </source>
</evidence>
<feature type="signal peptide" evidence="4">
    <location>
        <begin position="1"/>
        <end position="18"/>
    </location>
</feature>
<evidence type="ECO:0000256" key="2">
    <source>
        <dbReference type="ARBA" id="ARBA00022900"/>
    </source>
</evidence>
<evidence type="ECO:0000313" key="6">
    <source>
        <dbReference type="EMBL" id="VVC42208.1"/>
    </source>
</evidence>
<dbReference type="GO" id="GO:0005615">
    <property type="term" value="C:extracellular space"/>
    <property type="evidence" value="ECO:0007669"/>
    <property type="project" value="InterPro"/>
</dbReference>
<feature type="chain" id="PRO_5022669123" evidence="4">
    <location>
        <begin position="19"/>
        <end position="454"/>
    </location>
</feature>
<organism evidence="6 7">
    <name type="scientific">Cinara cedri</name>
    <dbReference type="NCBI Taxonomy" id="506608"/>
    <lineage>
        <taxon>Eukaryota</taxon>
        <taxon>Metazoa</taxon>
        <taxon>Ecdysozoa</taxon>
        <taxon>Arthropoda</taxon>
        <taxon>Hexapoda</taxon>
        <taxon>Insecta</taxon>
        <taxon>Pterygota</taxon>
        <taxon>Neoptera</taxon>
        <taxon>Paraneoptera</taxon>
        <taxon>Hemiptera</taxon>
        <taxon>Sternorrhyncha</taxon>
        <taxon>Aphidomorpha</taxon>
        <taxon>Aphidoidea</taxon>
        <taxon>Aphididae</taxon>
        <taxon>Lachninae</taxon>
        <taxon>Cinara</taxon>
    </lineage>
</organism>
<dbReference type="PANTHER" id="PTHR11461:SF357">
    <property type="entry name" value="SERINE PROTEASE INHIBITOR 27A"/>
    <property type="match status" value="1"/>
</dbReference>
<dbReference type="SMART" id="SM00093">
    <property type="entry name" value="SERPIN"/>
    <property type="match status" value="1"/>
</dbReference>
<dbReference type="Proteomes" id="UP000325440">
    <property type="component" value="Unassembled WGS sequence"/>
</dbReference>
<dbReference type="Gene3D" id="3.30.497.10">
    <property type="entry name" value="Antithrombin, subunit I, domain 2"/>
    <property type="match status" value="1"/>
</dbReference>
<dbReference type="EMBL" id="CABPRJ010001942">
    <property type="protein sequence ID" value="VVC42208.1"/>
    <property type="molecule type" value="Genomic_DNA"/>
</dbReference>
<dbReference type="InterPro" id="IPR023796">
    <property type="entry name" value="Serpin_dom"/>
</dbReference>
<proteinExistence type="inferred from homology"/>
<dbReference type="PANTHER" id="PTHR11461">
    <property type="entry name" value="SERINE PROTEASE INHIBITOR, SERPIN"/>
    <property type="match status" value="1"/>
</dbReference>
<dbReference type="InterPro" id="IPR042178">
    <property type="entry name" value="Serpin_sf_1"/>
</dbReference>
<dbReference type="InterPro" id="IPR023795">
    <property type="entry name" value="Serpin_CS"/>
</dbReference>
<keyword evidence="7" id="KW-1185">Reference proteome</keyword>
<dbReference type="Pfam" id="PF00079">
    <property type="entry name" value="Serpin"/>
    <property type="match status" value="1"/>
</dbReference>
<protein>
    <submittedName>
        <fullName evidence="6">Serpin domain,Serpin, conserved site</fullName>
    </submittedName>
</protein>
<dbReference type="GO" id="GO:0004867">
    <property type="term" value="F:serine-type endopeptidase inhibitor activity"/>
    <property type="evidence" value="ECO:0007669"/>
    <property type="project" value="UniProtKB-KW"/>
</dbReference>
<gene>
    <name evidence="6" type="ORF">CINCED_3A003883</name>
</gene>
<keyword evidence="4" id="KW-0732">Signal</keyword>
<dbReference type="Gene3D" id="2.30.39.10">
    <property type="entry name" value="Alpha-1-antitrypsin, domain 1"/>
    <property type="match status" value="1"/>
</dbReference>
<accession>A0A5E4NBI9</accession>
<evidence type="ECO:0000256" key="1">
    <source>
        <dbReference type="ARBA" id="ARBA00022690"/>
    </source>
</evidence>
<dbReference type="InterPro" id="IPR036186">
    <property type="entry name" value="Serpin_sf"/>
</dbReference>
<comment type="similarity">
    <text evidence="3">Belongs to the serpin family.</text>
</comment>
<name>A0A5E4NBI9_9HEMI</name>
<dbReference type="AlphaFoldDB" id="A0A5E4NBI9"/>
<dbReference type="PROSITE" id="PS00284">
    <property type="entry name" value="SERPIN"/>
    <property type="match status" value="1"/>
</dbReference>
<dbReference type="OrthoDB" id="671595at2759"/>
<keyword evidence="2" id="KW-0722">Serine protease inhibitor</keyword>
<evidence type="ECO:0000313" key="7">
    <source>
        <dbReference type="Proteomes" id="UP000325440"/>
    </source>
</evidence>